<feature type="region of interest" description="Disordered" evidence="1">
    <location>
        <begin position="1180"/>
        <end position="1211"/>
    </location>
</feature>
<evidence type="ECO:0000313" key="3">
    <source>
        <dbReference type="Proteomes" id="UP000823674"/>
    </source>
</evidence>
<comment type="caution">
    <text evidence="2">The sequence shown here is derived from an EMBL/GenBank/DDBJ whole genome shotgun (WGS) entry which is preliminary data.</text>
</comment>
<evidence type="ECO:0000313" key="2">
    <source>
        <dbReference type="EMBL" id="KAG5398166.1"/>
    </source>
</evidence>
<protein>
    <submittedName>
        <fullName evidence="2">Uncharacterized protein</fullName>
    </submittedName>
</protein>
<feature type="region of interest" description="Disordered" evidence="1">
    <location>
        <begin position="1232"/>
        <end position="1291"/>
    </location>
</feature>
<feature type="compositionally biased region" description="Polar residues" evidence="1">
    <location>
        <begin position="488"/>
        <end position="497"/>
    </location>
</feature>
<proteinExistence type="predicted"/>
<feature type="region of interest" description="Disordered" evidence="1">
    <location>
        <begin position="1069"/>
        <end position="1094"/>
    </location>
</feature>
<organism evidence="2 3">
    <name type="scientific">Brassica rapa subsp. trilocularis</name>
    <dbReference type="NCBI Taxonomy" id="1813537"/>
    <lineage>
        <taxon>Eukaryota</taxon>
        <taxon>Viridiplantae</taxon>
        <taxon>Streptophyta</taxon>
        <taxon>Embryophyta</taxon>
        <taxon>Tracheophyta</taxon>
        <taxon>Spermatophyta</taxon>
        <taxon>Magnoliopsida</taxon>
        <taxon>eudicotyledons</taxon>
        <taxon>Gunneridae</taxon>
        <taxon>Pentapetalae</taxon>
        <taxon>rosids</taxon>
        <taxon>malvids</taxon>
        <taxon>Brassicales</taxon>
        <taxon>Brassicaceae</taxon>
        <taxon>Brassiceae</taxon>
        <taxon>Brassica</taxon>
    </lineage>
</organism>
<feature type="non-terminal residue" evidence="2">
    <location>
        <position position="1354"/>
    </location>
</feature>
<accession>A0ABQ7MKU8</accession>
<reference evidence="2 3" key="1">
    <citation type="submission" date="2021-03" db="EMBL/GenBank/DDBJ databases">
        <authorList>
            <person name="King G.J."/>
            <person name="Bancroft I."/>
            <person name="Baten A."/>
            <person name="Bloomfield J."/>
            <person name="Borpatragohain P."/>
            <person name="He Z."/>
            <person name="Irish N."/>
            <person name="Irwin J."/>
            <person name="Liu K."/>
            <person name="Mauleon R.P."/>
            <person name="Moore J."/>
            <person name="Morris R."/>
            <person name="Ostergaard L."/>
            <person name="Wang B."/>
            <person name="Wells R."/>
        </authorList>
    </citation>
    <scope>NUCLEOTIDE SEQUENCE [LARGE SCALE GENOMIC DNA]</scope>
    <source>
        <strain evidence="2">R-o-18</strain>
        <tissue evidence="2">Leaf</tissue>
    </source>
</reference>
<feature type="compositionally biased region" description="Basic and acidic residues" evidence="1">
    <location>
        <begin position="1260"/>
        <end position="1291"/>
    </location>
</feature>
<sequence length="1354" mass="153504">MTSVGVRQHTHDVCGCPSAHTGCLWLSECVLVCPCVFVSTHRTFVAVHQYTYQHVGVAASNSAAEPEVDPTPYSTSQGANQDIRALKMPYLTNQEGLNHEDNFYGFYTQEGVQNNWNLPKIFTEQEVMNFTIQRFLSPSICEYATLEEDSSPKKKRPEPKPIIGVKRSLLAFQKAQDLEKWSRKLEDMINFPKPSKPALHLPYLEDPGFTSNQPQEWQPGDLLSHSEELYNIIGSTMPHWIRRIPIKPKDQAGLHQLAKPTSFKESLQPIQLGSTQGYLWEPGDTLDHSEDIQDVLSWTSTQEIRRISLPINLPYLATSTLNALEKFLQIFAQDQRPYSLLLRPRSISGRLEDHGHVQKLSRYKPPQVSLLEGSKSSLTAIFHGAIKAFAPKTLSSSYFVSFYHFMTVRVCPCGAYKALEAMEEERHGQNLRATLSQQSAALQKLQIKIAQLEKINQAQGQRPHEGERRFGNVPGAVYVEPRPPDPSRINQTPTSKTHNPYVVNSRFDYNSFADKVELFKFSGKRGYLRWERNLDEWFHYNNILRKERLAYAIDQLKDDAFKWWVQEEDDRWFYKEPAIKTWRALKEVMRDRFSPDYTRSEIQELYPRRYPTHGSKEARKMVEQEVQRVLPKEANFQPNQGHAIVHCLEQESDIPKVRKMSTSVGQNTLIRSKDKPEQVIVQVKAKVSPIHDKSFHKSSTTCMMHLSLSKSVITGLKEPRYIEEEAPGTNLPMDQKEARSTKQSKLLNKPKPVIQVSNQGIPDESHMLTGVPSAEPDHELNQNPHHKWKPKSEQCTVQVPKSEVKFTLNQNVFIDSMTRLMHLSCPRKSEIGTGKQGYYKANKEQEVLTATFDIKVNCSMISSVYKSLYFGIIHLSSSRCFDPGISQEEHKNRAELSQEDGYTNQGKHLQEMQPSNQICPKKNIILHHADAPKVNSTITNSVHEIPVSDIIHMVFVQNVEKISGCKEENFKEIPPDNLLLLGGSNPKMVRTEPARSMKDHPLKKRSNAKFHSRGVILSYLLKEEPPDEQSIPKPKQYQGKTLESQKSMKADLLYLGAGYTVSRSKPFQGGGNVAASNSAAEPEVDPTPYSTSQGANQDIRALKMPYLTNQEGLNHEDNFYGFYTQEGVQNNWNLPKIFTEQEVMNFTIQRFLSPSICEYATLEEDSSPKKKRPVMSPILDRIGRTGHGAGRRTSQLTGAGGLAQSAGNSWGSAQSSERCVLVRISVGESGTVTGRADGPGAGRFDQMGLRLGIGSGQAPRRMDLRQKDKEKAKEKEKEVAPGDRTPKVRGKDSLILRPWPDQIPMKDQKWTVVREKHHEDRGHGKISPQLLFSKHNCQLAPRSNLNLDQVIQSE</sequence>
<gene>
    <name evidence="2" type="primary">A05g508010.1_BraROA</name>
    <name evidence="2" type="ORF">IGI04_019980</name>
</gene>
<dbReference type="EMBL" id="JADBGQ010000005">
    <property type="protein sequence ID" value="KAG5398166.1"/>
    <property type="molecule type" value="Genomic_DNA"/>
</dbReference>
<evidence type="ECO:0000256" key="1">
    <source>
        <dbReference type="SAM" id="MobiDB-lite"/>
    </source>
</evidence>
<dbReference type="Proteomes" id="UP000823674">
    <property type="component" value="Chromosome A05"/>
</dbReference>
<feature type="region of interest" description="Disordered" evidence="1">
    <location>
        <begin position="457"/>
        <end position="497"/>
    </location>
</feature>
<keyword evidence="3" id="KW-1185">Reference proteome</keyword>
<name>A0ABQ7MKU8_BRACM</name>